<dbReference type="InterPro" id="IPR004073">
    <property type="entry name" value="GPCR_3_vmron_rcpt_2"/>
</dbReference>
<dbReference type="PRINTS" id="PR00248">
    <property type="entry name" value="GPCRMGR"/>
</dbReference>
<dbReference type="PRINTS" id="PR01535">
    <property type="entry name" value="VOMERONASL2R"/>
</dbReference>
<dbReference type="CDD" id="cd15283">
    <property type="entry name" value="7tmC_V2R_pheromone"/>
    <property type="match status" value="1"/>
</dbReference>
<comment type="subcellular location">
    <subcellularLocation>
        <location evidence="1">Cell membrane</location>
        <topology evidence="1">Multi-pass membrane protein</topology>
    </subcellularLocation>
</comment>
<dbReference type="InterPro" id="IPR017978">
    <property type="entry name" value="GPCR_3_C"/>
</dbReference>
<name>A0ABM5GPZ7_9SAUR</name>
<dbReference type="RefSeq" id="XP_072859716.1">
    <property type="nucleotide sequence ID" value="XM_073003615.1"/>
</dbReference>
<dbReference type="InterPro" id="IPR001828">
    <property type="entry name" value="ANF_lig-bd_rcpt"/>
</dbReference>
<evidence type="ECO:0000256" key="1">
    <source>
        <dbReference type="ARBA" id="ARBA00004651"/>
    </source>
</evidence>
<dbReference type="PANTHER" id="PTHR24061:SF599">
    <property type="entry name" value="G-PROTEIN COUPLED RECEPTORS FAMILY 3 PROFILE DOMAIN-CONTAINING PROTEIN"/>
    <property type="match status" value="1"/>
</dbReference>
<keyword evidence="14" id="KW-1185">Reference proteome</keyword>
<dbReference type="Pfam" id="PF01094">
    <property type="entry name" value="ANF_receptor"/>
    <property type="match status" value="1"/>
</dbReference>
<feature type="transmembrane region" description="Helical" evidence="11">
    <location>
        <begin position="604"/>
        <end position="627"/>
    </location>
</feature>
<evidence type="ECO:0000256" key="7">
    <source>
        <dbReference type="ARBA" id="ARBA00023136"/>
    </source>
</evidence>
<dbReference type="PROSITE" id="PS00981">
    <property type="entry name" value="G_PROTEIN_RECEP_F3_3"/>
    <property type="match status" value="1"/>
</dbReference>
<dbReference type="Pfam" id="PF00003">
    <property type="entry name" value="7tm_3"/>
    <property type="match status" value="1"/>
</dbReference>
<dbReference type="InterPro" id="IPR017979">
    <property type="entry name" value="GPCR_3_CS"/>
</dbReference>
<proteinExistence type="predicted"/>
<evidence type="ECO:0000256" key="2">
    <source>
        <dbReference type="ARBA" id="ARBA00022475"/>
    </source>
</evidence>
<dbReference type="InterPro" id="IPR011500">
    <property type="entry name" value="GPCR_3_9-Cys_dom"/>
</dbReference>
<evidence type="ECO:0000256" key="8">
    <source>
        <dbReference type="ARBA" id="ARBA00023170"/>
    </source>
</evidence>
<evidence type="ECO:0000256" key="10">
    <source>
        <dbReference type="ARBA" id="ARBA00023224"/>
    </source>
</evidence>
<evidence type="ECO:0000256" key="12">
    <source>
        <dbReference type="SAM" id="SignalP"/>
    </source>
</evidence>
<accession>A0ABM5GPZ7</accession>
<dbReference type="GeneID" id="140708246"/>
<dbReference type="InterPro" id="IPR000068">
    <property type="entry name" value="GPCR_3_Ca_sens_rcpt-rel"/>
</dbReference>
<dbReference type="SUPFAM" id="SSF53822">
    <property type="entry name" value="Periplasmic binding protein-like I"/>
    <property type="match status" value="1"/>
</dbReference>
<evidence type="ECO:0000256" key="6">
    <source>
        <dbReference type="ARBA" id="ARBA00023040"/>
    </source>
</evidence>
<keyword evidence="10" id="KW-0807">Transducer</keyword>
<evidence type="ECO:0000256" key="4">
    <source>
        <dbReference type="ARBA" id="ARBA00022729"/>
    </source>
</evidence>
<feature type="transmembrane region" description="Helical" evidence="11">
    <location>
        <begin position="824"/>
        <end position="845"/>
    </location>
</feature>
<keyword evidence="3 11" id="KW-0812">Transmembrane</keyword>
<dbReference type="Gene3D" id="3.40.50.2300">
    <property type="match status" value="2"/>
</dbReference>
<feature type="transmembrane region" description="Helical" evidence="11">
    <location>
        <begin position="763"/>
        <end position="786"/>
    </location>
</feature>
<evidence type="ECO:0000259" key="13">
    <source>
        <dbReference type="PROSITE" id="PS50259"/>
    </source>
</evidence>
<dbReference type="InterPro" id="IPR038550">
    <property type="entry name" value="GPCR_3_9-Cys_sf"/>
</dbReference>
<evidence type="ECO:0000313" key="14">
    <source>
        <dbReference type="Proteomes" id="UP001652642"/>
    </source>
</evidence>
<feature type="transmembrane region" description="Helical" evidence="11">
    <location>
        <begin position="798"/>
        <end position="818"/>
    </location>
</feature>
<keyword evidence="9" id="KW-0325">Glycoprotein</keyword>
<protein>
    <submittedName>
        <fullName evidence="15">Vomeronasal type-2 receptor 26-like</fullName>
    </submittedName>
</protein>
<evidence type="ECO:0000313" key="15">
    <source>
        <dbReference type="RefSeq" id="XP_072859716.1"/>
    </source>
</evidence>
<evidence type="ECO:0000256" key="9">
    <source>
        <dbReference type="ARBA" id="ARBA00023180"/>
    </source>
</evidence>
<sequence length="873" mass="99166">MVAFVIWILALVSPVECTFLAGKCAIGRPLPIRHKHYQAGDLIIAGITSQIYVFPHLTTFTVCPPEEIVDDVMIVFQNYQHLLALEFAVKEINGNLAILPNATLGFRIFNNQFSPTQTYHTSIDLLCTPSQFIPNYVCDVQNNLVAVTAGPNSDIGVHMGHVLYVYKVPQIMYGSASELNYRSQGIFSYQMFPDVSLQYIGILQLLLHFNWTWIGIIYVNSDHGQRFIRNVLPGYFRKGICFDIIEGFPKESFSLADMRNELIDIRKVVLRSTAKVMVVHGEAETLILLRSWFQISDFEGMQSKAKSKVWIMTSQMDFVSLPLQRNWDIQTLHGSIFFASHSKNLLGFRNFLQRKRATSEKEDSFTKNFWEQAFTCSFSKSVRDRKFDKICTGEERLETLPSSVFEMSMTAQSYSMYNAIYAVAHALHAMYTSNSKHRAMVDVRRWVFFHKQPWQLHHFLKHVSFNNSAGENIFFNQNGILVSGFDIINWVTFQNQSLHRVKVGKIDPDEQLTIYEDTIAWPIMLNQSQPVSLCNDNCCPGYRKATRQGEPFCCYSCLRCPEGKISNKTDMDSCIQCPEDHYSNNQRDACIPKKISFLSYKEPLGISLAITALHFSFITALVLGVFIKHQDTPIVKANNRDLTYALLTSLIFCFLCALLFIGQPEKLMCLFRQAAFGVIFSVAVSCVLAKTILVLLAFMSTKPGSKMKKWVGKRLANTIVLACFLIQATICTVWLTTSPPFPDFVMNIMAEEIVLECNEGSLIMFYCVLAFMGFLAIVSFTVAFLARKLPDTFNEAKFITFSMLVFCCVWLSFVPSYLSTKGKYTVAVEIFSILASSAVLLVCIFSPKCYIILLKPELNSKGQLIKRNNKNIK</sequence>
<feature type="chain" id="PRO_5047355623" evidence="12">
    <location>
        <begin position="18"/>
        <end position="873"/>
    </location>
</feature>
<evidence type="ECO:0000256" key="5">
    <source>
        <dbReference type="ARBA" id="ARBA00022989"/>
    </source>
</evidence>
<dbReference type="PANTHER" id="PTHR24061">
    <property type="entry name" value="CALCIUM-SENSING RECEPTOR-RELATED"/>
    <property type="match status" value="1"/>
</dbReference>
<keyword evidence="6" id="KW-0297">G-protein coupled receptor</keyword>
<keyword evidence="4 12" id="KW-0732">Signal</keyword>
<evidence type="ECO:0000256" key="11">
    <source>
        <dbReference type="SAM" id="Phobius"/>
    </source>
</evidence>
<feature type="transmembrane region" description="Helical" evidence="11">
    <location>
        <begin position="674"/>
        <end position="698"/>
    </location>
</feature>
<keyword evidence="5 11" id="KW-1133">Transmembrane helix</keyword>
<organism evidence="14 15">
    <name type="scientific">Pogona vitticeps</name>
    <name type="common">central bearded dragon</name>
    <dbReference type="NCBI Taxonomy" id="103695"/>
    <lineage>
        <taxon>Eukaryota</taxon>
        <taxon>Metazoa</taxon>
        <taxon>Chordata</taxon>
        <taxon>Craniata</taxon>
        <taxon>Vertebrata</taxon>
        <taxon>Euteleostomi</taxon>
        <taxon>Lepidosauria</taxon>
        <taxon>Squamata</taxon>
        <taxon>Bifurcata</taxon>
        <taxon>Unidentata</taxon>
        <taxon>Episquamata</taxon>
        <taxon>Toxicofera</taxon>
        <taxon>Iguania</taxon>
        <taxon>Acrodonta</taxon>
        <taxon>Agamidae</taxon>
        <taxon>Amphibolurinae</taxon>
        <taxon>Pogona</taxon>
    </lineage>
</organism>
<feature type="signal peptide" evidence="12">
    <location>
        <begin position="1"/>
        <end position="17"/>
    </location>
</feature>
<gene>
    <name evidence="15" type="primary">LOC140708246</name>
</gene>
<dbReference type="Pfam" id="PF07562">
    <property type="entry name" value="NCD3G"/>
    <property type="match status" value="1"/>
</dbReference>
<dbReference type="InterPro" id="IPR028082">
    <property type="entry name" value="Peripla_BP_I"/>
</dbReference>
<feature type="domain" description="G-protein coupled receptors family 3 profile" evidence="13">
    <location>
        <begin position="604"/>
        <end position="868"/>
    </location>
</feature>
<dbReference type="InterPro" id="IPR000337">
    <property type="entry name" value="GPCR_3"/>
</dbReference>
<feature type="transmembrane region" description="Helical" evidence="11">
    <location>
        <begin position="719"/>
        <end position="737"/>
    </location>
</feature>
<reference evidence="15" key="1">
    <citation type="submission" date="2025-08" db="UniProtKB">
        <authorList>
            <consortium name="RefSeq"/>
        </authorList>
    </citation>
    <scope>IDENTIFICATION</scope>
</reference>
<dbReference type="PROSITE" id="PS50259">
    <property type="entry name" value="G_PROTEIN_RECEP_F3_4"/>
    <property type="match status" value="1"/>
</dbReference>
<dbReference type="Proteomes" id="UP001652642">
    <property type="component" value="Chromosome 6"/>
</dbReference>
<keyword evidence="7 11" id="KW-0472">Membrane</keyword>
<evidence type="ECO:0000256" key="3">
    <source>
        <dbReference type="ARBA" id="ARBA00022692"/>
    </source>
</evidence>
<dbReference type="Gene3D" id="2.10.50.30">
    <property type="entry name" value="GPCR, family 3, nine cysteines domain"/>
    <property type="match status" value="1"/>
</dbReference>
<keyword evidence="2" id="KW-1003">Cell membrane</keyword>
<keyword evidence="8" id="KW-0675">Receptor</keyword>
<feature type="transmembrane region" description="Helical" evidence="11">
    <location>
        <begin position="642"/>
        <end position="662"/>
    </location>
</feature>